<evidence type="ECO:0000256" key="2">
    <source>
        <dbReference type="SAM" id="Phobius"/>
    </source>
</evidence>
<organism evidence="3 4">
    <name type="scientific">Diaporthe australafricana</name>
    <dbReference type="NCBI Taxonomy" id="127596"/>
    <lineage>
        <taxon>Eukaryota</taxon>
        <taxon>Fungi</taxon>
        <taxon>Dikarya</taxon>
        <taxon>Ascomycota</taxon>
        <taxon>Pezizomycotina</taxon>
        <taxon>Sordariomycetes</taxon>
        <taxon>Sordariomycetidae</taxon>
        <taxon>Diaporthales</taxon>
        <taxon>Diaporthaceae</taxon>
        <taxon>Diaporthe</taxon>
    </lineage>
</organism>
<protein>
    <submittedName>
        <fullName evidence="3">Uncharacterized protein</fullName>
    </submittedName>
</protein>
<keyword evidence="2" id="KW-1133">Transmembrane helix</keyword>
<feature type="transmembrane region" description="Helical" evidence="2">
    <location>
        <begin position="95"/>
        <end position="117"/>
    </location>
</feature>
<feature type="region of interest" description="Disordered" evidence="1">
    <location>
        <begin position="47"/>
        <end position="81"/>
    </location>
</feature>
<sequence length="125" mass="13735">MSSAIASKVSAALATLANTASERTGHASYANAIIPTRSHRNRIFFTPKSQRRHLSDGPQVRPQASATASKRPVPSTKEGRLSVLDRMGANRTTKIVIIVFLSIYGTMETLFYANAAYRYFSKEEV</sequence>
<dbReference type="EMBL" id="JAWRVE010000162">
    <property type="protein sequence ID" value="KAL1852343.1"/>
    <property type="molecule type" value="Genomic_DNA"/>
</dbReference>
<name>A0ABR3W3F9_9PEZI</name>
<evidence type="ECO:0000313" key="3">
    <source>
        <dbReference type="EMBL" id="KAL1852343.1"/>
    </source>
</evidence>
<keyword evidence="2" id="KW-0812">Transmembrane</keyword>
<reference evidence="3 4" key="1">
    <citation type="journal article" date="2024" name="IMA Fungus">
        <title>IMA Genome - F19 : A genome assembly and annotation guide to empower mycologists, including annotated draft genome sequences of Ceratocystis pirilliformis, Diaporthe australafricana, Fusarium ophioides, Paecilomyces lecythidis, and Sporothrix stenoceras.</title>
        <authorList>
            <person name="Aylward J."/>
            <person name="Wilson A.M."/>
            <person name="Visagie C.M."/>
            <person name="Spraker J."/>
            <person name="Barnes I."/>
            <person name="Buitendag C."/>
            <person name="Ceriani C."/>
            <person name="Del Mar Angel L."/>
            <person name="du Plessis D."/>
            <person name="Fuchs T."/>
            <person name="Gasser K."/>
            <person name="Kramer D."/>
            <person name="Li W."/>
            <person name="Munsamy K."/>
            <person name="Piso A."/>
            <person name="Price J.L."/>
            <person name="Sonnekus B."/>
            <person name="Thomas C."/>
            <person name="van der Nest A."/>
            <person name="van Dijk A."/>
            <person name="van Heerden A."/>
            <person name="van Vuuren N."/>
            <person name="Yilmaz N."/>
            <person name="Duong T.A."/>
            <person name="van der Merwe N.A."/>
            <person name="Wingfield M.J."/>
            <person name="Wingfield B.D."/>
        </authorList>
    </citation>
    <scope>NUCLEOTIDE SEQUENCE [LARGE SCALE GENOMIC DNA]</scope>
    <source>
        <strain evidence="3 4">CMW 18300</strain>
    </source>
</reference>
<accession>A0ABR3W3F9</accession>
<keyword evidence="2" id="KW-0472">Membrane</keyword>
<comment type="caution">
    <text evidence="3">The sequence shown here is derived from an EMBL/GenBank/DDBJ whole genome shotgun (WGS) entry which is preliminary data.</text>
</comment>
<keyword evidence="4" id="KW-1185">Reference proteome</keyword>
<dbReference type="Proteomes" id="UP001583177">
    <property type="component" value="Unassembled WGS sequence"/>
</dbReference>
<evidence type="ECO:0000256" key="1">
    <source>
        <dbReference type="SAM" id="MobiDB-lite"/>
    </source>
</evidence>
<evidence type="ECO:0000313" key="4">
    <source>
        <dbReference type="Proteomes" id="UP001583177"/>
    </source>
</evidence>
<gene>
    <name evidence="3" type="ORF">Daus18300_012238</name>
</gene>
<proteinExistence type="predicted"/>